<evidence type="ECO:0000256" key="2">
    <source>
        <dbReference type="SAM" id="SignalP"/>
    </source>
</evidence>
<dbReference type="OrthoDB" id="6358776at2759"/>
<feature type="signal peptide" evidence="2">
    <location>
        <begin position="1"/>
        <end position="21"/>
    </location>
</feature>
<dbReference type="AlphaFoldDB" id="A0A0N8AX38"/>
<name>A0A0N8AX38_9CRUS</name>
<feature type="compositionally biased region" description="Low complexity" evidence="1">
    <location>
        <begin position="278"/>
        <end position="289"/>
    </location>
</feature>
<feature type="compositionally biased region" description="Acidic residues" evidence="1">
    <location>
        <begin position="292"/>
        <end position="301"/>
    </location>
</feature>
<accession>A0A0N8AX38</accession>
<sequence length="301" mass="31923">MSIRIFVAVAFLLSVTYGVSSASVAVDLIDTSMTVDNATIVDNSTKSLNVSGASFIKIRDVVEVAKLGPMCQCLCTNVTDVDVQIKSVPRLDSSTDGASKESSHFFEVRAVRQVNESGASVKLGSENSELFDNSTDKTLNGSEANVTDSATLSPSIVVRDVDVQLVKLDANVSDAFVANSSLNSTDDLAFLSSLEERGAVDGSEIDEEFLGDTATISNITSMILEFVFDVAPNASQVNVSSMVGERETGEDVQEFADTGFDESDMDLEGLVLLKDENNSNANVNSTTSADLEGSEMEASDE</sequence>
<evidence type="ECO:0000256" key="1">
    <source>
        <dbReference type="SAM" id="MobiDB-lite"/>
    </source>
</evidence>
<evidence type="ECO:0000313" key="3">
    <source>
        <dbReference type="EMBL" id="JAN45758.1"/>
    </source>
</evidence>
<organism evidence="3">
    <name type="scientific">Daphnia magna</name>
    <dbReference type="NCBI Taxonomy" id="35525"/>
    <lineage>
        <taxon>Eukaryota</taxon>
        <taxon>Metazoa</taxon>
        <taxon>Ecdysozoa</taxon>
        <taxon>Arthropoda</taxon>
        <taxon>Crustacea</taxon>
        <taxon>Branchiopoda</taxon>
        <taxon>Diplostraca</taxon>
        <taxon>Cladocera</taxon>
        <taxon>Anomopoda</taxon>
        <taxon>Daphniidae</taxon>
        <taxon>Daphnia</taxon>
    </lineage>
</organism>
<proteinExistence type="predicted"/>
<keyword evidence="2" id="KW-0732">Signal</keyword>
<dbReference type="EMBL" id="GDIQ01048979">
    <property type="protein sequence ID" value="JAN45758.1"/>
    <property type="molecule type" value="Transcribed_RNA"/>
</dbReference>
<reference evidence="3" key="1">
    <citation type="submission" date="2015-10" db="EMBL/GenBank/DDBJ databases">
        <title>EvidentialGene: Evidence-directed Construction of Complete mRNA Transcriptomes without Genomes.</title>
        <authorList>
            <person name="Gilbert D.G."/>
        </authorList>
    </citation>
    <scope>NUCLEOTIDE SEQUENCE</scope>
</reference>
<feature type="chain" id="PRO_5007419706" evidence="2">
    <location>
        <begin position="22"/>
        <end position="301"/>
    </location>
</feature>
<feature type="region of interest" description="Disordered" evidence="1">
    <location>
        <begin position="276"/>
        <end position="301"/>
    </location>
</feature>
<protein>
    <submittedName>
        <fullName evidence="3">Uncharacterized protein</fullName>
    </submittedName>
</protein>